<keyword evidence="4" id="KW-1185">Reference proteome</keyword>
<dbReference type="Gene3D" id="3.30.420.10">
    <property type="entry name" value="Ribonuclease H-like superfamily/Ribonuclease H"/>
    <property type="match status" value="1"/>
</dbReference>
<evidence type="ECO:0000313" key="3">
    <source>
        <dbReference type="EMBL" id="GBP77047.1"/>
    </source>
</evidence>
<evidence type="ECO:0000259" key="2">
    <source>
        <dbReference type="Pfam" id="PF16087"/>
    </source>
</evidence>
<gene>
    <name evidence="3" type="ORF">EVAR_45955_1</name>
</gene>
<dbReference type="Proteomes" id="UP000299102">
    <property type="component" value="Unassembled WGS sequence"/>
</dbReference>
<feature type="region of interest" description="Disordered" evidence="1">
    <location>
        <begin position="413"/>
        <end position="491"/>
    </location>
</feature>
<proteinExistence type="predicted"/>
<dbReference type="EMBL" id="BGZK01001316">
    <property type="protein sequence ID" value="GBP77047.1"/>
    <property type="molecule type" value="Genomic_DNA"/>
</dbReference>
<evidence type="ECO:0000313" key="4">
    <source>
        <dbReference type="Proteomes" id="UP000299102"/>
    </source>
</evidence>
<dbReference type="InterPro" id="IPR036397">
    <property type="entry name" value="RNaseH_sf"/>
</dbReference>
<organism evidence="3 4">
    <name type="scientific">Eumeta variegata</name>
    <name type="common">Bagworm moth</name>
    <name type="synonym">Eumeta japonica</name>
    <dbReference type="NCBI Taxonomy" id="151549"/>
    <lineage>
        <taxon>Eukaryota</taxon>
        <taxon>Metazoa</taxon>
        <taxon>Ecdysozoa</taxon>
        <taxon>Arthropoda</taxon>
        <taxon>Hexapoda</taxon>
        <taxon>Insecta</taxon>
        <taxon>Pterygota</taxon>
        <taxon>Neoptera</taxon>
        <taxon>Endopterygota</taxon>
        <taxon>Lepidoptera</taxon>
        <taxon>Glossata</taxon>
        <taxon>Ditrysia</taxon>
        <taxon>Tineoidea</taxon>
        <taxon>Psychidae</taxon>
        <taxon>Oiketicinae</taxon>
        <taxon>Eumeta</taxon>
    </lineage>
</organism>
<dbReference type="PANTHER" id="PTHR47326">
    <property type="entry name" value="TRANSPOSABLE ELEMENT TC3 TRANSPOSASE-LIKE PROTEIN"/>
    <property type="match status" value="1"/>
</dbReference>
<protein>
    <recommendedName>
        <fullName evidence="2">DUF4817 domain-containing protein</fullName>
    </recommendedName>
</protein>
<name>A0A4C1YRJ6_EUMVA</name>
<dbReference type="PANTHER" id="PTHR47326:SF1">
    <property type="entry name" value="HTH PSQ-TYPE DOMAIN-CONTAINING PROTEIN"/>
    <property type="match status" value="1"/>
</dbReference>
<dbReference type="OrthoDB" id="9971063at2759"/>
<dbReference type="GO" id="GO:0003676">
    <property type="term" value="F:nucleic acid binding"/>
    <property type="evidence" value="ECO:0007669"/>
    <property type="project" value="InterPro"/>
</dbReference>
<comment type="caution">
    <text evidence="3">The sequence shown here is derived from an EMBL/GenBank/DDBJ whole genome shotgun (WGS) entry which is preliminary data.</text>
</comment>
<dbReference type="AlphaFoldDB" id="A0A4C1YRJ6"/>
<accession>A0A4C1YRJ6</accession>
<feature type="domain" description="DUF4817" evidence="2">
    <location>
        <begin position="5"/>
        <end position="58"/>
    </location>
</feature>
<feature type="compositionally biased region" description="Basic and acidic residues" evidence="1">
    <location>
        <begin position="448"/>
        <end position="458"/>
    </location>
</feature>
<dbReference type="InterPro" id="IPR032135">
    <property type="entry name" value="DUF4817"/>
</dbReference>
<reference evidence="3 4" key="1">
    <citation type="journal article" date="2019" name="Commun. Biol.">
        <title>The bagworm genome reveals a unique fibroin gene that provides high tensile strength.</title>
        <authorList>
            <person name="Kono N."/>
            <person name="Nakamura H."/>
            <person name="Ohtoshi R."/>
            <person name="Tomita M."/>
            <person name="Numata K."/>
            <person name="Arakawa K."/>
        </authorList>
    </citation>
    <scope>NUCLEOTIDE SEQUENCE [LARGE SCALE GENOMIC DNA]</scope>
</reference>
<feature type="compositionally biased region" description="Low complexity" evidence="1">
    <location>
        <begin position="414"/>
        <end position="424"/>
    </location>
</feature>
<evidence type="ECO:0000256" key="1">
    <source>
        <dbReference type="SAM" id="MobiDB-lite"/>
    </source>
</evidence>
<sequence>MAAFTNEEYADIMMVYGRAGNAREARRIYKERFPNRRLPSRNTFQNTYQRLRETGNVQNNETRGVAVRHNVRIDEQILRLFGKDGTRSIRNVASLLEISMWKVWKVLCQNNKHTFHYTPVQGLEDNDFGNRVRFCCFLLQANVDDPDFLKSILWTDESKCTKEGILNLHNLHHWSSKDENPRVKRQRSFQRKFSLNFWAGVIGDRITGPHYLPDNLNGDNYLEFLQNVLPEMIAEVPVFNENRPIIFQNDGCPVHWRLIVRESLNNVFPNSWIGRDGPISWPPRSPDLTPLDFYVWGRAEKLVYAIEVKKVENLRERIEAAFQKMQQKMLLSTITVEIRRRCRACMADGEQKKHTIDEARLGARRRRRGPRACSFEPGAGVLAAAHAPPDKRNSFSKIYPHLMSHISPRFLLASHTSSTRTSRTGDSPLRRRGRRADRRHPTPCNRFITEEKESDRSESNPVRNNLIKRAPSARAVDSRLAPPRERSTPQQKIMKEVGGFGLIEGGCGRNAGGGQPNGEIIK</sequence>
<dbReference type="Pfam" id="PF16087">
    <property type="entry name" value="DUF4817"/>
    <property type="match status" value="1"/>
</dbReference>
<dbReference type="STRING" id="151549.A0A4C1YRJ6"/>